<dbReference type="InterPro" id="IPR054269">
    <property type="entry name" value="DUF7000"/>
</dbReference>
<gene>
    <name evidence="2" type="ORF">AKG39_15430</name>
</gene>
<sequence>MDSLNNYIQEYTQQLEKGRIQKAYKGIIAFMSELRTELGNKYPDFTSSALYVGYMDMTYFGFTPPAFNDKKLKLAIVFVHETCRFELWLAGKNRQIQAEYHELLGQKELGAYVLSPIQPGVDAIIAESIVEQPDFDHFKELKQQIEAHIIRFSEDLNEILAD</sequence>
<evidence type="ECO:0000313" key="2">
    <source>
        <dbReference type="EMBL" id="KNZ40845.1"/>
    </source>
</evidence>
<keyword evidence="3" id="KW-1185">Reference proteome</keyword>
<dbReference type="STRING" id="52689.AKG39_15430"/>
<dbReference type="EMBL" id="LGYO01000042">
    <property type="protein sequence ID" value="KNZ40845.1"/>
    <property type="molecule type" value="Genomic_DNA"/>
</dbReference>
<evidence type="ECO:0000313" key="3">
    <source>
        <dbReference type="Proteomes" id="UP000036873"/>
    </source>
</evidence>
<dbReference type="RefSeq" id="WP_050741303.1">
    <property type="nucleotide sequence ID" value="NZ_LGYO01000042.1"/>
</dbReference>
<dbReference type="OrthoDB" id="9816011at2"/>
<proteinExistence type="predicted"/>
<dbReference type="Proteomes" id="UP000036873">
    <property type="component" value="Unassembled WGS sequence"/>
</dbReference>
<feature type="domain" description="DUF7000" evidence="1">
    <location>
        <begin position="4"/>
        <end position="160"/>
    </location>
</feature>
<dbReference type="AlphaFoldDB" id="A0A0L6TZ72"/>
<organism evidence="2 3">
    <name type="scientific">Acetobacterium bakii</name>
    <dbReference type="NCBI Taxonomy" id="52689"/>
    <lineage>
        <taxon>Bacteria</taxon>
        <taxon>Bacillati</taxon>
        <taxon>Bacillota</taxon>
        <taxon>Clostridia</taxon>
        <taxon>Eubacteriales</taxon>
        <taxon>Eubacteriaceae</taxon>
        <taxon>Acetobacterium</taxon>
    </lineage>
</organism>
<comment type="caution">
    <text evidence="2">The sequence shown here is derived from an EMBL/GenBank/DDBJ whole genome shotgun (WGS) entry which is preliminary data.</text>
</comment>
<protein>
    <recommendedName>
        <fullName evidence="1">DUF7000 domain-containing protein</fullName>
    </recommendedName>
</protein>
<accession>A0A0L6TZ72</accession>
<name>A0A0L6TZ72_9FIRM</name>
<reference evidence="3" key="1">
    <citation type="submission" date="2015-07" db="EMBL/GenBank/DDBJ databases">
        <title>Draft genome sequence of Acetobacterium bakii DSM 8293, a potential psychrophilic chemical producer through syngas fermentation.</title>
        <authorList>
            <person name="Song Y."/>
            <person name="Hwang S."/>
            <person name="Cho B.-K."/>
        </authorList>
    </citation>
    <scope>NUCLEOTIDE SEQUENCE [LARGE SCALE GENOMIC DNA]</scope>
    <source>
        <strain evidence="3">DSM 8239</strain>
    </source>
</reference>
<dbReference type="Pfam" id="PF22526">
    <property type="entry name" value="DUF7000"/>
    <property type="match status" value="1"/>
</dbReference>
<evidence type="ECO:0000259" key="1">
    <source>
        <dbReference type="Pfam" id="PF22526"/>
    </source>
</evidence>